<gene>
    <name evidence="1" type="ORF">NK6_4151</name>
</gene>
<reference evidence="1 2" key="1">
    <citation type="submission" date="2014-11" db="EMBL/GenBank/DDBJ databases">
        <title>Symbiosis island explosion on the genome of extra-slow-growing strains of soybean bradyrhizobia with massive insertion sequences.</title>
        <authorList>
            <person name="Iida T."/>
            <person name="Minamisawa K."/>
        </authorList>
    </citation>
    <scope>NUCLEOTIDE SEQUENCE [LARGE SCALE GENOMIC DNA]</scope>
    <source>
        <strain evidence="1 2">NK6</strain>
    </source>
</reference>
<dbReference type="Proteomes" id="UP000063308">
    <property type="component" value="Chromosome"/>
</dbReference>
<organism evidence="1 2">
    <name type="scientific">Bradyrhizobium diazoefficiens</name>
    <dbReference type="NCBI Taxonomy" id="1355477"/>
    <lineage>
        <taxon>Bacteria</taxon>
        <taxon>Pseudomonadati</taxon>
        <taxon>Pseudomonadota</taxon>
        <taxon>Alphaproteobacteria</taxon>
        <taxon>Hyphomicrobiales</taxon>
        <taxon>Nitrobacteraceae</taxon>
        <taxon>Bradyrhizobium</taxon>
    </lineage>
</organism>
<sequence length="30" mass="3859">MTTRRILYWWFRFVLSGRFLDRFLCLPRAH</sequence>
<evidence type="ECO:0000313" key="1">
    <source>
        <dbReference type="EMBL" id="BAR57320.1"/>
    </source>
</evidence>
<dbReference type="EMBL" id="AP014685">
    <property type="protein sequence ID" value="BAR57320.1"/>
    <property type="molecule type" value="Genomic_DNA"/>
</dbReference>
<accession>A0A0E3VUF5</accession>
<proteinExistence type="predicted"/>
<name>A0A0E3VUF5_9BRAD</name>
<evidence type="ECO:0000313" key="2">
    <source>
        <dbReference type="Proteomes" id="UP000063308"/>
    </source>
</evidence>
<dbReference type="AlphaFoldDB" id="A0A0E3VUF5"/>
<protein>
    <submittedName>
        <fullName evidence="1">Uncharacterized protein</fullName>
    </submittedName>
</protein>